<name>A0ABV3ZSZ4_9BURK</name>
<reference evidence="3 4" key="1">
    <citation type="journal article" date="2013" name="Int. J. Syst. Evol. Microbiol.">
        <title>Comamonas guangdongensis sp. nov., isolated from subterranean forest sediment, and emended description of the genus Comamonas.</title>
        <authorList>
            <person name="Zhang J."/>
            <person name="Wang Y."/>
            <person name="Zhou S."/>
            <person name="Wu C."/>
            <person name="He J."/>
            <person name="Li F."/>
        </authorList>
    </citation>
    <scope>NUCLEOTIDE SEQUENCE [LARGE SCALE GENOMIC DNA]</scope>
    <source>
        <strain evidence="3 4">CCTCC AB2011133</strain>
    </source>
</reference>
<evidence type="ECO:0000313" key="4">
    <source>
        <dbReference type="Proteomes" id="UP001561046"/>
    </source>
</evidence>
<evidence type="ECO:0000256" key="2">
    <source>
        <dbReference type="SAM" id="SignalP"/>
    </source>
</evidence>
<comment type="similarity">
    <text evidence="1">Belongs to the UPF0065 (bug) family.</text>
</comment>
<feature type="signal peptide" evidence="2">
    <location>
        <begin position="1"/>
        <end position="37"/>
    </location>
</feature>
<keyword evidence="2" id="KW-0732">Signal</keyword>
<gene>
    <name evidence="3" type="ORF">AB6724_06625</name>
</gene>
<feature type="chain" id="PRO_5046789984" evidence="2">
    <location>
        <begin position="38"/>
        <end position="343"/>
    </location>
</feature>
<evidence type="ECO:0000313" key="3">
    <source>
        <dbReference type="EMBL" id="MEX8192510.1"/>
    </source>
</evidence>
<sequence length="343" mass="37037">MKYEQNKTQAHSPYAQAAMKTAILGAALLATAGHALAQGDAAAGYPNRPVTVVTAFAVGSGPDAVLRIVGEKLAQRWKQGVTVDNRPGGGGFVAIEYARRAKPDGYTLLQLDSEHVSALPYLYKNKNFNTLSHFDPVAPLFLTPFFVAVPTNSPWKNMGDLIKAAKSEPGKLSYGSWGVGSPGHLGGEWLDYLTGSKMTHVPYREVSQLFTSVANGDPSWSFASLPSSQGIYKSGKIRYLAVAAPKRIAQMPDVPTVAEAGGPAELDVNSFVSLLSPKGVDAAVREKIRSDVMAVLQDPQVREKFSTFAFQPMSFTVPEMQQFAKKKSEQYKLLIDKAQISLD</sequence>
<dbReference type="CDD" id="cd07012">
    <property type="entry name" value="PBP2_Bug_TTT"/>
    <property type="match status" value="1"/>
</dbReference>
<dbReference type="EMBL" id="JBFYGN010000005">
    <property type="protein sequence ID" value="MEX8192510.1"/>
    <property type="molecule type" value="Genomic_DNA"/>
</dbReference>
<dbReference type="PIRSF" id="PIRSF017082">
    <property type="entry name" value="YflP"/>
    <property type="match status" value="1"/>
</dbReference>
<dbReference type="InterPro" id="IPR042100">
    <property type="entry name" value="Bug_dom1"/>
</dbReference>
<comment type="caution">
    <text evidence="3">The sequence shown here is derived from an EMBL/GenBank/DDBJ whole genome shotgun (WGS) entry which is preliminary data.</text>
</comment>
<dbReference type="SUPFAM" id="SSF53850">
    <property type="entry name" value="Periplasmic binding protein-like II"/>
    <property type="match status" value="1"/>
</dbReference>
<organism evidence="3 4">
    <name type="scientific">Comamonas guangdongensis</name>
    <dbReference type="NCBI Taxonomy" id="510515"/>
    <lineage>
        <taxon>Bacteria</taxon>
        <taxon>Pseudomonadati</taxon>
        <taxon>Pseudomonadota</taxon>
        <taxon>Betaproteobacteria</taxon>
        <taxon>Burkholderiales</taxon>
        <taxon>Comamonadaceae</taxon>
        <taxon>Comamonas</taxon>
    </lineage>
</organism>
<dbReference type="Gene3D" id="3.40.190.150">
    <property type="entry name" value="Bordetella uptake gene, domain 1"/>
    <property type="match status" value="1"/>
</dbReference>
<evidence type="ECO:0000256" key="1">
    <source>
        <dbReference type="ARBA" id="ARBA00006987"/>
    </source>
</evidence>
<dbReference type="PANTHER" id="PTHR42928">
    <property type="entry name" value="TRICARBOXYLATE-BINDING PROTEIN"/>
    <property type="match status" value="1"/>
</dbReference>
<dbReference type="PANTHER" id="PTHR42928:SF5">
    <property type="entry name" value="BLR1237 PROTEIN"/>
    <property type="match status" value="1"/>
</dbReference>
<dbReference type="InterPro" id="IPR005064">
    <property type="entry name" value="BUG"/>
</dbReference>
<dbReference type="Proteomes" id="UP001561046">
    <property type="component" value="Unassembled WGS sequence"/>
</dbReference>
<dbReference type="Gene3D" id="3.40.190.10">
    <property type="entry name" value="Periplasmic binding protein-like II"/>
    <property type="match status" value="1"/>
</dbReference>
<proteinExistence type="inferred from homology"/>
<keyword evidence="4" id="KW-1185">Reference proteome</keyword>
<protein>
    <submittedName>
        <fullName evidence="3">Bug family tripartite tricarboxylate transporter substrate binding protein</fullName>
    </submittedName>
</protein>
<accession>A0ABV3ZSZ4</accession>
<dbReference type="Pfam" id="PF03401">
    <property type="entry name" value="TctC"/>
    <property type="match status" value="1"/>
</dbReference>